<feature type="coiled-coil region" evidence="17">
    <location>
        <begin position="313"/>
        <end position="340"/>
    </location>
</feature>
<evidence type="ECO:0000256" key="4">
    <source>
        <dbReference type="ARBA" id="ARBA00022553"/>
    </source>
</evidence>
<dbReference type="GO" id="GO:0003677">
    <property type="term" value="F:DNA binding"/>
    <property type="evidence" value="ECO:0007669"/>
    <property type="project" value="UniProtKB-UniRule"/>
</dbReference>
<dbReference type="Ensembl" id="ENSACOT00000000181.1">
    <property type="protein sequence ID" value="ENSACOP00000000170.1"/>
    <property type="gene ID" value="ENSACOG00000000126.1"/>
</dbReference>
<feature type="compositionally biased region" description="Basic residues" evidence="18">
    <location>
        <begin position="1"/>
        <end position="15"/>
    </location>
</feature>
<evidence type="ECO:0000256" key="15">
    <source>
        <dbReference type="ARBA" id="ARBA00083603"/>
    </source>
</evidence>
<keyword evidence="4" id="KW-0597">Phosphoprotein</keyword>
<keyword evidence="8 17" id="KW-0175">Coiled coil</keyword>
<keyword evidence="11 16" id="KW-0539">Nucleus</keyword>
<reference evidence="20" key="1">
    <citation type="submission" date="2025-08" db="UniProtKB">
        <authorList>
            <consortium name="Ensembl"/>
        </authorList>
    </citation>
    <scope>IDENTIFICATION</scope>
</reference>
<dbReference type="Gene3D" id="1.10.30.10">
    <property type="entry name" value="High mobility group box domain"/>
    <property type="match status" value="1"/>
</dbReference>
<keyword evidence="7" id="KW-0805">Transcription regulation</keyword>
<feature type="compositionally biased region" description="Basic residues" evidence="18">
    <location>
        <begin position="105"/>
        <end position="121"/>
    </location>
</feature>
<dbReference type="PROSITE" id="PS50118">
    <property type="entry name" value="HMG_BOX_2"/>
    <property type="match status" value="1"/>
</dbReference>
<feature type="DNA-binding region" description="HMG box" evidence="16">
    <location>
        <begin position="270"/>
        <end position="338"/>
    </location>
</feature>
<organism evidence="20 21">
    <name type="scientific">Amazona collaria</name>
    <name type="common">yellow-billed parrot</name>
    <dbReference type="NCBI Taxonomy" id="241587"/>
    <lineage>
        <taxon>Eukaryota</taxon>
        <taxon>Metazoa</taxon>
        <taxon>Chordata</taxon>
        <taxon>Craniata</taxon>
        <taxon>Vertebrata</taxon>
        <taxon>Euteleostomi</taxon>
        <taxon>Archelosauria</taxon>
        <taxon>Archosauria</taxon>
        <taxon>Dinosauria</taxon>
        <taxon>Saurischia</taxon>
        <taxon>Theropoda</taxon>
        <taxon>Coelurosauria</taxon>
        <taxon>Aves</taxon>
        <taxon>Neognathae</taxon>
        <taxon>Neoaves</taxon>
        <taxon>Telluraves</taxon>
        <taxon>Australaves</taxon>
        <taxon>Psittaciformes</taxon>
        <taxon>Psittacidae</taxon>
        <taxon>Amazona</taxon>
    </lineage>
</organism>
<evidence type="ECO:0000256" key="3">
    <source>
        <dbReference type="ARBA" id="ARBA00022499"/>
    </source>
</evidence>
<evidence type="ECO:0000256" key="6">
    <source>
        <dbReference type="ARBA" id="ARBA00022853"/>
    </source>
</evidence>
<dbReference type="Proteomes" id="UP000694522">
    <property type="component" value="Unplaced"/>
</dbReference>
<name>A0A8B9EU08_9PSIT</name>
<dbReference type="GO" id="GO:0005634">
    <property type="term" value="C:nucleus"/>
    <property type="evidence" value="ECO:0007669"/>
    <property type="project" value="UniProtKB-UniRule"/>
</dbReference>
<feature type="compositionally biased region" description="Basic and acidic residues" evidence="18">
    <location>
        <begin position="235"/>
        <end position="252"/>
    </location>
</feature>
<evidence type="ECO:0000256" key="10">
    <source>
        <dbReference type="ARBA" id="ARBA00023163"/>
    </source>
</evidence>
<comment type="subcellular location">
    <subcellularLocation>
        <location evidence="1">Chromosome</location>
    </subcellularLocation>
</comment>
<accession>A0A8B9EU08</accession>
<evidence type="ECO:0000256" key="2">
    <source>
        <dbReference type="ARBA" id="ARBA00022454"/>
    </source>
</evidence>
<evidence type="ECO:0000256" key="1">
    <source>
        <dbReference type="ARBA" id="ARBA00004286"/>
    </source>
</evidence>
<evidence type="ECO:0000256" key="5">
    <source>
        <dbReference type="ARBA" id="ARBA00022843"/>
    </source>
</evidence>
<keyword evidence="3" id="KW-1017">Isopeptide bond</keyword>
<keyword evidence="12" id="KW-0131">Cell cycle</keyword>
<feature type="domain" description="HMG box" evidence="19">
    <location>
        <begin position="270"/>
        <end position="338"/>
    </location>
</feature>
<feature type="region of interest" description="Disordered" evidence="18">
    <location>
        <begin position="235"/>
        <end position="271"/>
    </location>
</feature>
<keyword evidence="6" id="KW-0156">Chromatin regulator</keyword>
<keyword evidence="5" id="KW-0832">Ubl conjugation</keyword>
<evidence type="ECO:0000256" key="7">
    <source>
        <dbReference type="ARBA" id="ARBA00023015"/>
    </source>
</evidence>
<feature type="region of interest" description="Disordered" evidence="18">
    <location>
        <begin position="1"/>
        <end position="33"/>
    </location>
</feature>
<feature type="coiled-coil region" evidence="17">
    <location>
        <begin position="399"/>
        <end position="461"/>
    </location>
</feature>
<evidence type="ECO:0000259" key="19">
    <source>
        <dbReference type="PROSITE" id="PS50118"/>
    </source>
</evidence>
<evidence type="ECO:0000256" key="18">
    <source>
        <dbReference type="SAM" id="MobiDB-lite"/>
    </source>
</evidence>
<dbReference type="SMART" id="SM00398">
    <property type="entry name" value="HMG"/>
    <property type="match status" value="1"/>
</dbReference>
<evidence type="ECO:0000256" key="14">
    <source>
        <dbReference type="ARBA" id="ARBA00067596"/>
    </source>
</evidence>
<dbReference type="FunFam" id="1.10.30.10:FF:000034">
    <property type="entry name" value="SWI/SNF-related matrix-associated regulator of chromatin subfamily E member 1-related"/>
    <property type="match status" value="1"/>
</dbReference>
<dbReference type="GO" id="GO:0006325">
    <property type="term" value="P:chromatin organization"/>
    <property type="evidence" value="ECO:0007669"/>
    <property type="project" value="UniProtKB-KW"/>
</dbReference>
<dbReference type="Pfam" id="PF00505">
    <property type="entry name" value="HMG_box"/>
    <property type="match status" value="1"/>
</dbReference>
<dbReference type="InterPro" id="IPR009071">
    <property type="entry name" value="HMG_box_dom"/>
</dbReference>
<dbReference type="SUPFAM" id="SSF47095">
    <property type="entry name" value="HMG-box"/>
    <property type="match status" value="1"/>
</dbReference>
<feature type="compositionally biased region" description="Basic residues" evidence="18">
    <location>
        <begin position="253"/>
        <end position="265"/>
    </location>
</feature>
<feature type="region of interest" description="Disordered" evidence="18">
    <location>
        <begin position="53"/>
        <end position="155"/>
    </location>
</feature>
<comment type="function">
    <text evidence="13">Required for correct progression through G2 phase of the cell cycle and entry into mitosis. Required for RCOR1/CoREST mediated repression of neuronal specific gene promoters.</text>
</comment>
<keyword evidence="21" id="KW-1185">Reference proteome</keyword>
<evidence type="ECO:0000313" key="20">
    <source>
        <dbReference type="Ensembl" id="ENSACOP00000000170.1"/>
    </source>
</evidence>
<evidence type="ECO:0000256" key="11">
    <source>
        <dbReference type="ARBA" id="ARBA00023242"/>
    </source>
</evidence>
<reference evidence="20" key="2">
    <citation type="submission" date="2025-09" db="UniProtKB">
        <authorList>
            <consortium name="Ensembl"/>
        </authorList>
    </citation>
    <scope>IDENTIFICATION</scope>
</reference>
<keyword evidence="10" id="KW-0804">Transcription</keyword>
<keyword evidence="2" id="KW-0158">Chromosome</keyword>
<dbReference type="GO" id="GO:0005694">
    <property type="term" value="C:chromosome"/>
    <property type="evidence" value="ECO:0007669"/>
    <property type="project" value="UniProtKB-SubCell"/>
</dbReference>
<evidence type="ECO:0000256" key="8">
    <source>
        <dbReference type="ARBA" id="ARBA00023054"/>
    </source>
</evidence>
<evidence type="ECO:0000313" key="21">
    <source>
        <dbReference type="Proteomes" id="UP000694522"/>
    </source>
</evidence>
<evidence type="ECO:0000256" key="16">
    <source>
        <dbReference type="PROSITE-ProRule" id="PRU00267"/>
    </source>
</evidence>
<evidence type="ECO:0000256" key="9">
    <source>
        <dbReference type="ARBA" id="ARBA00023125"/>
    </source>
</evidence>
<keyword evidence="9 16" id="KW-0238">DNA-binding</keyword>
<sequence length="520" mass="57962">MLPRATHLHPAHPRRGSPSAGPAPTSEVPGLPPAIAAAAGGAVGLVAEQRRAEPVCELPRQQQRARGAVPEAERAVQEQQQVREPQRGAGVVLEVPGREAQPRPQRQRLRCPHRQRQRPLRHAGPGQEGTGGRTRRGGAVRCRPSSSSPTLHPGLALLHPRTQRAAAVPCARIGSASGARRVPGARLEARTRTRTRTQTRTMAHSAKQLPAGMLHATGKAQHGNFLVAIKQEKGEVARTSGEKPHGEEEPVKKRGWPKGKKRKKILPNGPKAPVTGYVRFLNERREQIRTQHPDLPFPEITKMLGAEWSKLQLSEKQRYLDEAEREKQQYMKELREYQQSEAYKMCTEKIQEKKIKKEDMGSAAANTLLNGHPHKAGECGDTFSTFDVPIFTEEFLDQNKAREAELRRLRKMNTEFEEQNAILQKHTESMNCAKEKLEQELAQEEKQTLALQQQLQSVRQALTASFASLPIPGTGETPTLSTLDFYMAKLHSAIESNPLQHEKLVVRIKEILSRIASEHL</sequence>
<dbReference type="CDD" id="cd22018">
    <property type="entry name" value="HMG-box_HMG20B"/>
    <property type="match status" value="1"/>
</dbReference>
<dbReference type="InterPro" id="IPR036910">
    <property type="entry name" value="HMG_box_dom_sf"/>
</dbReference>
<evidence type="ECO:0000256" key="17">
    <source>
        <dbReference type="SAM" id="Coils"/>
    </source>
</evidence>
<dbReference type="PANTHER" id="PTHR46040:SF2">
    <property type="entry name" value="SWI_SNF-RELATED MATRIX-ASSOCIATED ACTIN-DEPENDENT REGULATOR OF CHROMATIN SUBFAMILY E MEMBER 1-RELATED"/>
    <property type="match status" value="1"/>
</dbReference>
<dbReference type="PANTHER" id="PTHR46040">
    <property type="entry name" value="HIGH MOBILITY GROUP PROTEIN 2"/>
    <property type="match status" value="1"/>
</dbReference>
<evidence type="ECO:0000256" key="12">
    <source>
        <dbReference type="ARBA" id="ARBA00023306"/>
    </source>
</evidence>
<dbReference type="GO" id="GO:0010468">
    <property type="term" value="P:regulation of gene expression"/>
    <property type="evidence" value="ECO:0007669"/>
    <property type="project" value="TreeGrafter"/>
</dbReference>
<evidence type="ECO:0000256" key="13">
    <source>
        <dbReference type="ARBA" id="ARBA00055826"/>
    </source>
</evidence>
<dbReference type="InterPro" id="IPR051965">
    <property type="entry name" value="ChromReg_NeuronalGeneExpr"/>
</dbReference>
<proteinExistence type="predicted"/>
<dbReference type="AlphaFoldDB" id="A0A8B9EU08"/>
<protein>
    <recommendedName>
        <fullName evidence="14">SWI/SNF-related matrix-associated actin-dependent regulator of chromatin subfamily E member 1-related</fullName>
    </recommendedName>
    <alternativeName>
        <fullName evidence="15">HMG box-containing protein 20B</fullName>
    </alternativeName>
</protein>